<gene>
    <name evidence="2" type="ORF">C7212DRAFT_343260</name>
</gene>
<organism evidence="2 3">
    <name type="scientific">Tuber magnatum</name>
    <name type="common">white Piedmont truffle</name>
    <dbReference type="NCBI Taxonomy" id="42249"/>
    <lineage>
        <taxon>Eukaryota</taxon>
        <taxon>Fungi</taxon>
        <taxon>Dikarya</taxon>
        <taxon>Ascomycota</taxon>
        <taxon>Pezizomycotina</taxon>
        <taxon>Pezizomycetes</taxon>
        <taxon>Pezizales</taxon>
        <taxon>Tuberaceae</taxon>
        <taxon>Tuber</taxon>
    </lineage>
</organism>
<name>A0A317SUJ7_9PEZI</name>
<reference evidence="2 3" key="1">
    <citation type="submission" date="2018-03" db="EMBL/GenBank/DDBJ databases">
        <title>Genomes of Pezizomycetes fungi and the evolution of truffles.</title>
        <authorList>
            <person name="Murat C."/>
            <person name="Payen T."/>
            <person name="Noel B."/>
            <person name="Kuo A."/>
            <person name="Martin F.M."/>
        </authorList>
    </citation>
    <scope>NUCLEOTIDE SEQUENCE [LARGE SCALE GENOMIC DNA]</scope>
    <source>
        <strain evidence="2">091103-1</strain>
    </source>
</reference>
<protein>
    <submittedName>
        <fullName evidence="2">Uncharacterized protein</fullName>
    </submittedName>
</protein>
<evidence type="ECO:0000256" key="1">
    <source>
        <dbReference type="SAM" id="MobiDB-lite"/>
    </source>
</evidence>
<dbReference type="EMBL" id="PYWC01000017">
    <property type="protein sequence ID" value="PWW78042.1"/>
    <property type="molecule type" value="Genomic_DNA"/>
</dbReference>
<evidence type="ECO:0000313" key="3">
    <source>
        <dbReference type="Proteomes" id="UP000246991"/>
    </source>
</evidence>
<dbReference type="AlphaFoldDB" id="A0A317SUJ7"/>
<feature type="compositionally biased region" description="Polar residues" evidence="1">
    <location>
        <begin position="27"/>
        <end position="37"/>
    </location>
</feature>
<feature type="region of interest" description="Disordered" evidence="1">
    <location>
        <begin position="1"/>
        <end position="84"/>
    </location>
</feature>
<evidence type="ECO:0000313" key="2">
    <source>
        <dbReference type="EMBL" id="PWW78042.1"/>
    </source>
</evidence>
<accession>A0A317SUJ7</accession>
<comment type="caution">
    <text evidence="2">The sequence shown here is derived from an EMBL/GenBank/DDBJ whole genome shotgun (WGS) entry which is preliminary data.</text>
</comment>
<keyword evidence="3" id="KW-1185">Reference proteome</keyword>
<dbReference type="Proteomes" id="UP000246991">
    <property type="component" value="Unassembled WGS sequence"/>
</dbReference>
<feature type="compositionally biased region" description="Polar residues" evidence="1">
    <location>
        <begin position="49"/>
        <end position="84"/>
    </location>
</feature>
<dbReference type="OrthoDB" id="5397976at2759"/>
<sequence length="243" mass="27437">MHHLHRTPSISHSTGTTAPARSHRRTLSTSVRTTGSTIRPPRASIPYQLPSNFTCSQAQPTTPLSRPPTANFTPTAHRQPPRNSLPYSFSLPFIQAHVPDEPEPSKPSRWDTPPIQPPQRLLPLSQILPSEEEELEALTCKYVNKRMPMGYWAGRFGSLIDRMCAERPGDWEKERARRAFLILEGYAIGGGRESLLVCSHSLYPFEPFPSLWLVSREVWLTVVQEFKSQYEAIAGKEVRVVGE</sequence>
<proteinExistence type="predicted"/>
<feature type="compositionally biased region" description="Polar residues" evidence="1">
    <location>
        <begin position="8"/>
        <end position="19"/>
    </location>
</feature>